<protein>
    <submittedName>
        <fullName evidence="1">Uncharacterized protein</fullName>
    </submittedName>
</protein>
<sequence>MPRAEIDRSWACDSRQAVPAERRLCLLDRDPWRPPEKLSSELPKPTGRLDRKPREDFQKKKGEPESQEPTQDRASQEPGHWSHSVKPECESNIGHSLAV</sequence>
<evidence type="ECO:0000313" key="2">
    <source>
        <dbReference type="Proteomes" id="UP001162501"/>
    </source>
</evidence>
<gene>
    <name evidence="1" type="ORF">MRATA1EN22A_LOCUS15092</name>
</gene>
<proteinExistence type="predicted"/>
<evidence type="ECO:0000313" key="1">
    <source>
        <dbReference type="EMBL" id="CAN0294174.1"/>
    </source>
</evidence>
<accession>A0AC59Z866</accession>
<name>A0AC59Z866_RANTA</name>
<organism evidence="1 2">
    <name type="scientific">Rangifer tarandus platyrhynchus</name>
    <name type="common">Svalbard reindeer</name>
    <dbReference type="NCBI Taxonomy" id="3082113"/>
    <lineage>
        <taxon>Eukaryota</taxon>
        <taxon>Metazoa</taxon>
        <taxon>Chordata</taxon>
        <taxon>Craniata</taxon>
        <taxon>Vertebrata</taxon>
        <taxon>Euteleostomi</taxon>
        <taxon>Mammalia</taxon>
        <taxon>Eutheria</taxon>
        <taxon>Laurasiatheria</taxon>
        <taxon>Artiodactyla</taxon>
        <taxon>Ruminantia</taxon>
        <taxon>Pecora</taxon>
        <taxon>Cervidae</taxon>
        <taxon>Odocoileinae</taxon>
        <taxon>Rangifer</taxon>
    </lineage>
</organism>
<reference evidence="1" key="1">
    <citation type="submission" date="2023-05" db="EMBL/GenBank/DDBJ databases">
        <authorList>
            <consortium name="ELIXIR-Norway"/>
        </authorList>
    </citation>
    <scope>NUCLEOTIDE SEQUENCE</scope>
</reference>
<reference evidence="1" key="2">
    <citation type="submission" date="2025-03" db="EMBL/GenBank/DDBJ databases">
        <authorList>
            <consortium name="ELIXIR-Norway"/>
            <consortium name="Elixir Norway"/>
        </authorList>
    </citation>
    <scope>NUCLEOTIDE SEQUENCE</scope>
</reference>
<dbReference type="EMBL" id="OX596109">
    <property type="protein sequence ID" value="CAN0294174.1"/>
    <property type="molecule type" value="Genomic_DNA"/>
</dbReference>
<dbReference type="Proteomes" id="UP001162501">
    <property type="component" value="Chromosome 25"/>
</dbReference>